<sequence length="120" mass="13367">MTRTLLQLACFIVLLSCTDHKLLPDPMATACDKCGKSQAEMEWLGTLIENAKTNAGQMGDIYAVPYDGNTFFIHQPVIMSCLGCYVYDCEGNLIEYTAVDRQKLLSGMNKSNLIFRSTIE</sequence>
<proteinExistence type="predicted"/>
<dbReference type="PROSITE" id="PS51257">
    <property type="entry name" value="PROKAR_LIPOPROTEIN"/>
    <property type="match status" value="1"/>
</dbReference>
<dbReference type="AlphaFoldDB" id="A0AAP2GLK2"/>
<keyword evidence="2" id="KW-1185">Reference proteome</keyword>
<dbReference type="EMBL" id="JAHESF010000036">
    <property type="protein sequence ID" value="MBT1700209.1"/>
    <property type="molecule type" value="Genomic_DNA"/>
</dbReference>
<gene>
    <name evidence="1" type="ORF">KK083_25195</name>
</gene>
<accession>A0AAP2GLK2</accession>
<reference evidence="1 2" key="1">
    <citation type="submission" date="2021-05" db="EMBL/GenBank/DDBJ databases">
        <title>A Polyphasic approach of four new species of the genus Ohtaekwangia: Ohtaekwangia histidinii sp. nov., Ohtaekwangia cretensis sp. nov., Ohtaekwangia indiensis sp. nov., Ohtaekwangia reichenbachii sp. nov. from diverse environment.</title>
        <authorList>
            <person name="Octaviana S."/>
        </authorList>
    </citation>
    <scope>NUCLEOTIDE SEQUENCE [LARGE SCALE GENOMIC DNA]</scope>
    <source>
        <strain evidence="1 2">PWU4</strain>
    </source>
</reference>
<organism evidence="1 2">
    <name type="scientific">Chryseosolibacter histidini</name>
    <dbReference type="NCBI Taxonomy" id="2782349"/>
    <lineage>
        <taxon>Bacteria</taxon>
        <taxon>Pseudomonadati</taxon>
        <taxon>Bacteroidota</taxon>
        <taxon>Cytophagia</taxon>
        <taxon>Cytophagales</taxon>
        <taxon>Chryseotaleaceae</taxon>
        <taxon>Chryseosolibacter</taxon>
    </lineage>
</organism>
<evidence type="ECO:0000313" key="2">
    <source>
        <dbReference type="Proteomes" id="UP001319200"/>
    </source>
</evidence>
<comment type="caution">
    <text evidence="1">The sequence shown here is derived from an EMBL/GenBank/DDBJ whole genome shotgun (WGS) entry which is preliminary data.</text>
</comment>
<protein>
    <submittedName>
        <fullName evidence="1">Uncharacterized protein</fullName>
    </submittedName>
</protein>
<dbReference type="RefSeq" id="WP_254168636.1">
    <property type="nucleotide sequence ID" value="NZ_JAHESF010000036.1"/>
</dbReference>
<name>A0AAP2GLK2_9BACT</name>
<dbReference type="Proteomes" id="UP001319200">
    <property type="component" value="Unassembled WGS sequence"/>
</dbReference>
<evidence type="ECO:0000313" key="1">
    <source>
        <dbReference type="EMBL" id="MBT1700209.1"/>
    </source>
</evidence>